<keyword evidence="2" id="KW-1185">Reference proteome</keyword>
<dbReference type="SUPFAM" id="SSF49899">
    <property type="entry name" value="Concanavalin A-like lectins/glucanases"/>
    <property type="match status" value="1"/>
</dbReference>
<protein>
    <submittedName>
        <fullName evidence="1">Uncharacterized protein</fullName>
    </submittedName>
</protein>
<dbReference type="Pfam" id="PF13385">
    <property type="entry name" value="Laminin_G_3"/>
    <property type="match status" value="1"/>
</dbReference>
<dbReference type="EMBL" id="KL198024">
    <property type="protein sequence ID" value="KDQ17187.1"/>
    <property type="molecule type" value="Genomic_DNA"/>
</dbReference>
<dbReference type="OrthoDB" id="3204345at2759"/>
<sequence>MHVAFTQEWNEKGGPKEWSLFINGRKESWRTVGAPVQHRDEARLVLGRGVYRSIRDNAWDGQIENVKVYDRSLSEKEITEAARVVNKPNQRGAWQNDYRELKAF</sequence>
<organism evidence="1 2">
    <name type="scientific">Botryobasidium botryosum (strain FD-172 SS1)</name>
    <dbReference type="NCBI Taxonomy" id="930990"/>
    <lineage>
        <taxon>Eukaryota</taxon>
        <taxon>Fungi</taxon>
        <taxon>Dikarya</taxon>
        <taxon>Basidiomycota</taxon>
        <taxon>Agaricomycotina</taxon>
        <taxon>Agaricomycetes</taxon>
        <taxon>Cantharellales</taxon>
        <taxon>Botryobasidiaceae</taxon>
        <taxon>Botryobasidium</taxon>
    </lineage>
</organism>
<dbReference type="Proteomes" id="UP000027195">
    <property type="component" value="Unassembled WGS sequence"/>
</dbReference>
<proteinExistence type="predicted"/>
<dbReference type="AlphaFoldDB" id="A0A067MZ57"/>
<dbReference type="Gene3D" id="2.60.120.200">
    <property type="match status" value="1"/>
</dbReference>
<evidence type="ECO:0000313" key="1">
    <source>
        <dbReference type="EMBL" id="KDQ17187.1"/>
    </source>
</evidence>
<dbReference type="InterPro" id="IPR013320">
    <property type="entry name" value="ConA-like_dom_sf"/>
</dbReference>
<reference evidence="2" key="1">
    <citation type="journal article" date="2014" name="Proc. Natl. Acad. Sci. U.S.A.">
        <title>Extensive sampling of basidiomycete genomes demonstrates inadequacy of the white-rot/brown-rot paradigm for wood decay fungi.</title>
        <authorList>
            <person name="Riley R."/>
            <person name="Salamov A.A."/>
            <person name="Brown D.W."/>
            <person name="Nagy L.G."/>
            <person name="Floudas D."/>
            <person name="Held B.W."/>
            <person name="Levasseur A."/>
            <person name="Lombard V."/>
            <person name="Morin E."/>
            <person name="Otillar R."/>
            <person name="Lindquist E.A."/>
            <person name="Sun H."/>
            <person name="LaButti K.M."/>
            <person name="Schmutz J."/>
            <person name="Jabbour D."/>
            <person name="Luo H."/>
            <person name="Baker S.E."/>
            <person name="Pisabarro A.G."/>
            <person name="Walton J.D."/>
            <person name="Blanchette R.A."/>
            <person name="Henrissat B."/>
            <person name="Martin F."/>
            <person name="Cullen D."/>
            <person name="Hibbett D.S."/>
            <person name="Grigoriev I.V."/>
        </authorList>
    </citation>
    <scope>NUCLEOTIDE SEQUENCE [LARGE SCALE GENOMIC DNA]</scope>
    <source>
        <strain evidence="2">FD-172 SS1</strain>
    </source>
</reference>
<evidence type="ECO:0000313" key="2">
    <source>
        <dbReference type="Proteomes" id="UP000027195"/>
    </source>
</evidence>
<dbReference type="InParanoid" id="A0A067MZ57"/>
<dbReference type="HOGENOM" id="CLU_2385873_0_0_1"/>
<name>A0A067MZ57_BOTB1</name>
<accession>A0A067MZ57</accession>
<gene>
    <name evidence="1" type="ORF">BOTBODRAFT_29997</name>
</gene>